<dbReference type="PANTHER" id="PTHR47332">
    <property type="entry name" value="SET DOMAIN-CONTAINING PROTEIN 5"/>
    <property type="match status" value="1"/>
</dbReference>
<name>A0A9P4TSL0_9PEZI</name>
<dbReference type="InterPro" id="IPR046341">
    <property type="entry name" value="SET_dom_sf"/>
</dbReference>
<feature type="coiled-coil region" evidence="1">
    <location>
        <begin position="287"/>
        <end position="314"/>
    </location>
</feature>
<organism evidence="3 4">
    <name type="scientific">Tothia fuscella</name>
    <dbReference type="NCBI Taxonomy" id="1048955"/>
    <lineage>
        <taxon>Eukaryota</taxon>
        <taxon>Fungi</taxon>
        <taxon>Dikarya</taxon>
        <taxon>Ascomycota</taxon>
        <taxon>Pezizomycotina</taxon>
        <taxon>Dothideomycetes</taxon>
        <taxon>Pleosporomycetidae</taxon>
        <taxon>Venturiales</taxon>
        <taxon>Cylindrosympodiaceae</taxon>
        <taxon>Tothia</taxon>
    </lineage>
</organism>
<evidence type="ECO:0000313" key="4">
    <source>
        <dbReference type="Proteomes" id="UP000800235"/>
    </source>
</evidence>
<dbReference type="CDD" id="cd20071">
    <property type="entry name" value="SET_SMYD"/>
    <property type="match status" value="1"/>
</dbReference>
<comment type="caution">
    <text evidence="3">The sequence shown here is derived from an EMBL/GenBank/DDBJ whole genome shotgun (WGS) entry which is preliminary data.</text>
</comment>
<dbReference type="SUPFAM" id="SSF82199">
    <property type="entry name" value="SET domain"/>
    <property type="match status" value="1"/>
</dbReference>
<dbReference type="AlphaFoldDB" id="A0A9P4TSL0"/>
<keyword evidence="4" id="KW-1185">Reference proteome</keyword>
<dbReference type="InterPro" id="IPR001214">
    <property type="entry name" value="SET_dom"/>
</dbReference>
<dbReference type="OrthoDB" id="265717at2759"/>
<feature type="domain" description="SET" evidence="2">
    <location>
        <begin position="93"/>
        <end position="251"/>
    </location>
</feature>
<dbReference type="InterPro" id="IPR011990">
    <property type="entry name" value="TPR-like_helical_dom_sf"/>
</dbReference>
<dbReference type="Pfam" id="PF00856">
    <property type="entry name" value="SET"/>
    <property type="match status" value="1"/>
</dbReference>
<sequence>MATSVVPESLLSRNPHFRNEIADMIWPSCWEEDLDVWTGHAWSYTPLCISVNATDPQLCVYTDTVFANGGGISIVAQPSMARQLTKHPMLQTPGLRVQSSGNHQKSTDQYEMQSLPGRGIGVVAKSKLERGTLLMSETPIIAFQQDTMKMPGSLGELFLLHKTAVERLPPKSRDTYMSMDDGGFVADFYGDRFESNAFNVLDYVLVFPMIARINHDCRPNIEYYFDRKSFSNQVHVLRTIQPGEEITGSYISHDMPFEKRSERLRDQWGFTCTCAACSASREAIEASDNRLKQMKQFEEELEQIKSRRTALTETAERLISLYEEENIHGPIAKAYEFAALEYSYAGHKWKAKRYAKMAVDAGRLWRGPSDPGVKRMEALLENPEIHPSWRRLSS</sequence>
<keyword evidence="1" id="KW-0175">Coiled coil</keyword>
<evidence type="ECO:0000313" key="3">
    <source>
        <dbReference type="EMBL" id="KAF2420538.1"/>
    </source>
</evidence>
<proteinExistence type="predicted"/>
<evidence type="ECO:0000259" key="2">
    <source>
        <dbReference type="PROSITE" id="PS50280"/>
    </source>
</evidence>
<accession>A0A9P4TSL0</accession>
<dbReference type="Proteomes" id="UP000800235">
    <property type="component" value="Unassembled WGS sequence"/>
</dbReference>
<dbReference type="PROSITE" id="PS50280">
    <property type="entry name" value="SET"/>
    <property type="match status" value="1"/>
</dbReference>
<reference evidence="3" key="1">
    <citation type="journal article" date="2020" name="Stud. Mycol.">
        <title>101 Dothideomycetes genomes: a test case for predicting lifestyles and emergence of pathogens.</title>
        <authorList>
            <person name="Haridas S."/>
            <person name="Albert R."/>
            <person name="Binder M."/>
            <person name="Bloem J."/>
            <person name="Labutti K."/>
            <person name="Salamov A."/>
            <person name="Andreopoulos B."/>
            <person name="Baker S."/>
            <person name="Barry K."/>
            <person name="Bills G."/>
            <person name="Bluhm B."/>
            <person name="Cannon C."/>
            <person name="Castanera R."/>
            <person name="Culley D."/>
            <person name="Daum C."/>
            <person name="Ezra D."/>
            <person name="Gonzalez J."/>
            <person name="Henrissat B."/>
            <person name="Kuo A."/>
            <person name="Liang C."/>
            <person name="Lipzen A."/>
            <person name="Lutzoni F."/>
            <person name="Magnuson J."/>
            <person name="Mondo S."/>
            <person name="Nolan M."/>
            <person name="Ohm R."/>
            <person name="Pangilinan J."/>
            <person name="Park H.-J."/>
            <person name="Ramirez L."/>
            <person name="Alfaro M."/>
            <person name="Sun H."/>
            <person name="Tritt A."/>
            <person name="Yoshinaga Y."/>
            <person name="Zwiers L.-H."/>
            <person name="Turgeon B."/>
            <person name="Goodwin S."/>
            <person name="Spatafora J."/>
            <person name="Crous P."/>
            <person name="Grigoriev I."/>
        </authorList>
    </citation>
    <scope>NUCLEOTIDE SEQUENCE</scope>
    <source>
        <strain evidence="3">CBS 130266</strain>
    </source>
</reference>
<gene>
    <name evidence="3" type="ORF">EJ08DRAFT_653812</name>
</gene>
<dbReference type="PANTHER" id="PTHR47332:SF6">
    <property type="entry name" value="SET DOMAIN-CONTAINING PROTEIN"/>
    <property type="match status" value="1"/>
</dbReference>
<evidence type="ECO:0000256" key="1">
    <source>
        <dbReference type="SAM" id="Coils"/>
    </source>
</evidence>
<dbReference type="Gene3D" id="2.170.270.10">
    <property type="entry name" value="SET domain"/>
    <property type="match status" value="1"/>
</dbReference>
<dbReference type="SMART" id="SM00317">
    <property type="entry name" value="SET"/>
    <property type="match status" value="1"/>
</dbReference>
<dbReference type="InterPro" id="IPR053185">
    <property type="entry name" value="SET_domain_protein"/>
</dbReference>
<dbReference type="EMBL" id="MU007109">
    <property type="protein sequence ID" value="KAF2420538.1"/>
    <property type="molecule type" value="Genomic_DNA"/>
</dbReference>
<protein>
    <submittedName>
        <fullName evidence="3">SET domain-containing protein</fullName>
    </submittedName>
</protein>
<dbReference type="Gene3D" id="1.25.40.10">
    <property type="entry name" value="Tetratricopeptide repeat domain"/>
    <property type="match status" value="1"/>
</dbReference>